<organism evidence="1 2">
    <name type="scientific">Oricola cellulosilytica</name>
    <dbReference type="NCBI Taxonomy" id="1429082"/>
    <lineage>
        <taxon>Bacteria</taxon>
        <taxon>Pseudomonadati</taxon>
        <taxon>Pseudomonadota</taxon>
        <taxon>Alphaproteobacteria</taxon>
        <taxon>Hyphomicrobiales</taxon>
        <taxon>Ahrensiaceae</taxon>
        <taxon>Oricola</taxon>
    </lineage>
</organism>
<dbReference type="Gene3D" id="3.40.50.150">
    <property type="entry name" value="Vaccinia Virus protein VP39"/>
    <property type="match status" value="1"/>
</dbReference>
<keyword evidence="1" id="KW-0808">Transferase</keyword>
<keyword evidence="1" id="KW-0489">Methyltransferase</keyword>
<protein>
    <submittedName>
        <fullName evidence="1">Class I SAM-dependent methyltransferase</fullName>
    </submittedName>
</protein>
<dbReference type="Pfam" id="PF13489">
    <property type="entry name" value="Methyltransf_23"/>
    <property type="match status" value="1"/>
</dbReference>
<keyword evidence="2" id="KW-1185">Reference proteome</keyword>
<dbReference type="PANTHER" id="PTHR43861:SF6">
    <property type="entry name" value="METHYLTRANSFERASE TYPE 11"/>
    <property type="match status" value="1"/>
</dbReference>
<name>A0A4R0PEJ0_9HYPH</name>
<dbReference type="GO" id="GO:0008168">
    <property type="term" value="F:methyltransferase activity"/>
    <property type="evidence" value="ECO:0007669"/>
    <property type="project" value="UniProtKB-KW"/>
</dbReference>
<evidence type="ECO:0000313" key="1">
    <source>
        <dbReference type="EMBL" id="TCD16011.1"/>
    </source>
</evidence>
<dbReference type="CDD" id="cd02440">
    <property type="entry name" value="AdoMet_MTases"/>
    <property type="match status" value="1"/>
</dbReference>
<proteinExistence type="predicted"/>
<gene>
    <name evidence="1" type="ORF">E0D97_00780</name>
</gene>
<reference evidence="1 2" key="1">
    <citation type="journal article" date="2015" name="Antonie Van Leeuwenhoek">
        <title>Oricola cellulosilytica gen. nov., sp. nov., a cellulose-degrading bacterium of the family Phyllobacteriaceae isolated from surface seashore water, and emended descriptions of Mesorhizobium loti and Phyllobacterium myrsinacearum.</title>
        <authorList>
            <person name="Hameed A."/>
            <person name="Shahina M."/>
            <person name="Lai W.A."/>
            <person name="Lin S.Y."/>
            <person name="Young L.S."/>
            <person name="Liu Y.C."/>
            <person name="Hsu Y.H."/>
            <person name="Young C.C."/>
        </authorList>
    </citation>
    <scope>NUCLEOTIDE SEQUENCE [LARGE SCALE GENOMIC DNA]</scope>
    <source>
        <strain evidence="1 2">KCTC 52183</strain>
    </source>
</reference>
<dbReference type="OrthoDB" id="9810247at2"/>
<dbReference type="AlphaFoldDB" id="A0A4R0PEJ0"/>
<dbReference type="EMBL" id="SJST01000001">
    <property type="protein sequence ID" value="TCD16011.1"/>
    <property type="molecule type" value="Genomic_DNA"/>
</dbReference>
<dbReference type="SUPFAM" id="SSF53335">
    <property type="entry name" value="S-adenosyl-L-methionine-dependent methyltransferases"/>
    <property type="match status" value="1"/>
</dbReference>
<sequence length="260" mass="28008">MEPAAYRKMADTEDLHWWFCGRRAVAGAVLDSLGLPEPLSILEIGAGTGGNIAMLSRYGTVTAVEMDANARLIASEKTGVSLLAGHLPDGLPNFEGKFDLICLFDVLEHVERDGAALEAISGLVAPGGRLLLTVPAHQWLWSHHDKILHHFRRYSRAGLAEVLRSTGYAIERLTFTNSALFPAAAAARLLDRGLSRGKEAPSSGSDMPPRLANAVMKWLFRSEKYILGRFDSPIGLGLLAIARPIGTASRVQAENSTAAI</sequence>
<evidence type="ECO:0000313" key="2">
    <source>
        <dbReference type="Proteomes" id="UP000291301"/>
    </source>
</evidence>
<dbReference type="InterPro" id="IPR029063">
    <property type="entry name" value="SAM-dependent_MTases_sf"/>
</dbReference>
<dbReference type="Proteomes" id="UP000291301">
    <property type="component" value="Unassembled WGS sequence"/>
</dbReference>
<dbReference type="PANTHER" id="PTHR43861">
    <property type="entry name" value="TRANS-ACONITATE 2-METHYLTRANSFERASE-RELATED"/>
    <property type="match status" value="1"/>
</dbReference>
<accession>A0A4R0PEJ0</accession>
<comment type="caution">
    <text evidence="1">The sequence shown here is derived from an EMBL/GenBank/DDBJ whole genome shotgun (WGS) entry which is preliminary data.</text>
</comment>
<dbReference type="GO" id="GO:0032259">
    <property type="term" value="P:methylation"/>
    <property type="evidence" value="ECO:0007669"/>
    <property type="project" value="UniProtKB-KW"/>
</dbReference>